<evidence type="ECO:0000313" key="2">
    <source>
        <dbReference type="Proteomes" id="UP000761411"/>
    </source>
</evidence>
<keyword evidence="2" id="KW-1185">Reference proteome</keyword>
<sequence length="107" mass="12347">MKKYFVAMVVLLILLLGILKVDISAQRPDYEKYGRIATAVIKEDFPGEAIQDYKYMGRKQIDDRQVLDSFQYKISVNGKPVIMTVQITHDLKNNRLLSLTVTEQPEQ</sequence>
<dbReference type="Gene3D" id="3.10.450.390">
    <property type="entry name" value="Protein of unknown function DUF3889"/>
    <property type="match status" value="1"/>
</dbReference>
<dbReference type="Pfam" id="PF13028">
    <property type="entry name" value="DUF3889"/>
    <property type="match status" value="1"/>
</dbReference>
<name>A0A944CGL4_9BACI</name>
<dbReference type="AlphaFoldDB" id="A0A944CGL4"/>
<gene>
    <name evidence="1" type="ORF">DYI25_00385</name>
</gene>
<proteinExistence type="predicted"/>
<dbReference type="RefSeq" id="WP_213365578.1">
    <property type="nucleotide sequence ID" value="NZ_QTKX01000001.1"/>
</dbReference>
<reference evidence="1 2" key="1">
    <citation type="journal article" date="2021" name="Microorganisms">
        <title>Bacterial Dimethylsulfoniopropionate Biosynthesis in the East China Sea.</title>
        <authorList>
            <person name="Liu J."/>
            <person name="Zhang Y."/>
            <person name="Liu J."/>
            <person name="Zhong H."/>
            <person name="Williams B.T."/>
            <person name="Zheng Y."/>
            <person name="Curson A.R.J."/>
            <person name="Sun C."/>
            <person name="Sun H."/>
            <person name="Song D."/>
            <person name="Wagner Mackenzie B."/>
            <person name="Bermejo Martinez A."/>
            <person name="Todd J.D."/>
            <person name="Zhang X.H."/>
        </authorList>
    </citation>
    <scope>NUCLEOTIDE SEQUENCE [LARGE SCALE GENOMIC DNA]</scope>
    <source>
        <strain evidence="1 2">ESS08</strain>
    </source>
</reference>
<dbReference type="EMBL" id="QTKX01000001">
    <property type="protein sequence ID" value="MBS8262886.1"/>
    <property type="molecule type" value="Genomic_DNA"/>
</dbReference>
<dbReference type="InterPro" id="IPR024987">
    <property type="entry name" value="DUF3889"/>
</dbReference>
<evidence type="ECO:0000313" key="1">
    <source>
        <dbReference type="EMBL" id="MBS8262886.1"/>
    </source>
</evidence>
<comment type="caution">
    <text evidence="1">The sequence shown here is derived from an EMBL/GenBank/DDBJ whole genome shotgun (WGS) entry which is preliminary data.</text>
</comment>
<dbReference type="Proteomes" id="UP000761411">
    <property type="component" value="Unassembled WGS sequence"/>
</dbReference>
<accession>A0A944CGL4</accession>
<protein>
    <submittedName>
        <fullName evidence="1">DUF3889 domain-containing protein</fullName>
    </submittedName>
</protein>
<organism evidence="1 2">
    <name type="scientific">Mesobacillus boroniphilus</name>
    <dbReference type="NCBI Taxonomy" id="308892"/>
    <lineage>
        <taxon>Bacteria</taxon>
        <taxon>Bacillati</taxon>
        <taxon>Bacillota</taxon>
        <taxon>Bacilli</taxon>
        <taxon>Bacillales</taxon>
        <taxon>Bacillaceae</taxon>
        <taxon>Mesobacillus</taxon>
    </lineage>
</organism>